<evidence type="ECO:0000256" key="6">
    <source>
        <dbReference type="ARBA" id="ARBA00023033"/>
    </source>
</evidence>
<evidence type="ECO:0000313" key="8">
    <source>
        <dbReference type="EMBL" id="CAH0057975.1"/>
    </source>
</evidence>
<dbReference type="PANTHER" id="PTHR24304:SF2">
    <property type="entry name" value="24-HYDROXYCHOLESTEROL 7-ALPHA-HYDROXYLASE"/>
    <property type="match status" value="1"/>
</dbReference>
<dbReference type="GO" id="GO:0005506">
    <property type="term" value="F:iron ion binding"/>
    <property type="evidence" value="ECO:0007669"/>
    <property type="project" value="InterPro"/>
</dbReference>
<evidence type="ECO:0008006" key="10">
    <source>
        <dbReference type="Google" id="ProtNLM"/>
    </source>
</evidence>
<proteinExistence type="inferred from homology"/>
<keyword evidence="9" id="KW-1185">Reference proteome</keyword>
<keyword evidence="6" id="KW-0560">Oxidoreductase</keyword>
<dbReference type="Gene3D" id="1.10.630.10">
    <property type="entry name" value="Cytochrome P450"/>
    <property type="match status" value="1"/>
</dbReference>
<dbReference type="OrthoDB" id="1055148at2759"/>
<keyword evidence="3 7" id="KW-0349">Heme</keyword>
<reference evidence="9" key="1">
    <citation type="submission" date="2019-06" db="EMBL/GenBank/DDBJ databases">
        <authorList>
            <person name="Broberg M."/>
        </authorList>
    </citation>
    <scope>NUCLEOTIDE SEQUENCE [LARGE SCALE GENOMIC DNA]</scope>
</reference>
<feature type="binding site" description="axial binding residue" evidence="7">
    <location>
        <position position="447"/>
    </location>
    <ligand>
        <name>heme</name>
        <dbReference type="ChEBI" id="CHEBI:30413"/>
    </ligand>
    <ligandPart>
        <name>Fe</name>
        <dbReference type="ChEBI" id="CHEBI:18248"/>
    </ligandPart>
</feature>
<comment type="similarity">
    <text evidence="2">Belongs to the cytochrome P450 family.</text>
</comment>
<comment type="cofactor">
    <cofactor evidence="1 7">
        <name>heme</name>
        <dbReference type="ChEBI" id="CHEBI:30413"/>
    </cofactor>
</comment>
<protein>
    <recommendedName>
        <fullName evidence="10">Cytochrome P450</fullName>
    </recommendedName>
</protein>
<dbReference type="Pfam" id="PF00067">
    <property type="entry name" value="p450"/>
    <property type="match status" value="1"/>
</dbReference>
<dbReference type="InterPro" id="IPR036396">
    <property type="entry name" value="Cyt_P450_sf"/>
</dbReference>
<organism evidence="8 9">
    <name type="scientific">Clonostachys solani</name>
    <dbReference type="NCBI Taxonomy" id="160281"/>
    <lineage>
        <taxon>Eukaryota</taxon>
        <taxon>Fungi</taxon>
        <taxon>Dikarya</taxon>
        <taxon>Ascomycota</taxon>
        <taxon>Pezizomycotina</taxon>
        <taxon>Sordariomycetes</taxon>
        <taxon>Hypocreomycetidae</taxon>
        <taxon>Hypocreales</taxon>
        <taxon>Bionectriaceae</taxon>
        <taxon>Clonostachys</taxon>
    </lineage>
</organism>
<dbReference type="AlphaFoldDB" id="A0A9N9ZJZ0"/>
<evidence type="ECO:0000256" key="2">
    <source>
        <dbReference type="ARBA" id="ARBA00010617"/>
    </source>
</evidence>
<evidence type="ECO:0000256" key="5">
    <source>
        <dbReference type="ARBA" id="ARBA00023004"/>
    </source>
</evidence>
<evidence type="ECO:0000256" key="4">
    <source>
        <dbReference type="ARBA" id="ARBA00022723"/>
    </source>
</evidence>
<evidence type="ECO:0000313" key="9">
    <source>
        <dbReference type="Proteomes" id="UP000775872"/>
    </source>
</evidence>
<dbReference type="PRINTS" id="PR00465">
    <property type="entry name" value="EP450IV"/>
</dbReference>
<dbReference type="InterPro" id="IPR002403">
    <property type="entry name" value="Cyt_P450_E_grp-IV"/>
</dbReference>
<reference evidence="8 9" key="2">
    <citation type="submission" date="2021-10" db="EMBL/GenBank/DDBJ databases">
        <authorList>
            <person name="Piombo E."/>
        </authorList>
    </citation>
    <scope>NUCLEOTIDE SEQUENCE [LARGE SCALE GENOMIC DNA]</scope>
</reference>
<dbReference type="EMBL" id="CABFOC020000082">
    <property type="protein sequence ID" value="CAH0057975.1"/>
    <property type="molecule type" value="Genomic_DNA"/>
</dbReference>
<dbReference type="InterPro" id="IPR001128">
    <property type="entry name" value="Cyt_P450"/>
</dbReference>
<comment type="caution">
    <text evidence="8">The sequence shown here is derived from an EMBL/GenBank/DDBJ whole genome shotgun (WGS) entry which is preliminary data.</text>
</comment>
<evidence type="ECO:0000256" key="3">
    <source>
        <dbReference type="ARBA" id="ARBA00022617"/>
    </source>
</evidence>
<keyword evidence="4 7" id="KW-0479">Metal-binding</keyword>
<evidence type="ECO:0000256" key="1">
    <source>
        <dbReference type="ARBA" id="ARBA00001971"/>
    </source>
</evidence>
<sequence length="510" mass="58108">MQAIFERLLQPKAWPTIMWAIVLAGLALLLHLLTTRPSLSHAVPKLWKPDDLPILGAWRFYTHRQEMYYTAQRSTKTGNFSFFIGKKHVVGVNGPEGRRTFFDSKDLALNEGFNDLFAGLPEQPGGDIFDRFLKKTLASLLKSDSLNKNIGLLATDSRRMCEALAVAPVSDSQPEWRVMNPFDSMYRLVYQLTTRTFGAREIAENPELLNHTLSIFEQFESRTSVLKLFFPWLPTPNHILRMYNGARLYKIFLDIIKSRDKSEKRVDDALQHILDTGASITHVISFEIGSLFAGLVNTGIHASYIPIYCAENPEWKAKVQAEVDGVIAKYRSTPEQSPAMVLSSLSIDQWESEFPLIDLSLRESIRIGQPGSGFRKNVGPRDIPIGNTGEVIPKGSYAAYVFNDVHMNPDIYTDSQKFDPARYFHDRAEDKKMSHTYLGWGSGRHPCLGMRFAKLEMVLCNAYFFAMFDFELSEKDGSLRTEPVPPVDVKLHQIRKPDDPIFIRYKPRVY</sequence>
<dbReference type="GO" id="GO:0020037">
    <property type="term" value="F:heme binding"/>
    <property type="evidence" value="ECO:0007669"/>
    <property type="project" value="InterPro"/>
</dbReference>
<dbReference type="GO" id="GO:0016705">
    <property type="term" value="F:oxidoreductase activity, acting on paired donors, with incorporation or reduction of molecular oxygen"/>
    <property type="evidence" value="ECO:0007669"/>
    <property type="project" value="InterPro"/>
</dbReference>
<keyword evidence="5 7" id="KW-0408">Iron</keyword>
<gene>
    <name evidence="8" type="ORF">CSOL1703_00008452</name>
</gene>
<dbReference type="SUPFAM" id="SSF48264">
    <property type="entry name" value="Cytochrome P450"/>
    <property type="match status" value="1"/>
</dbReference>
<dbReference type="Proteomes" id="UP000775872">
    <property type="component" value="Unassembled WGS sequence"/>
</dbReference>
<keyword evidence="6" id="KW-0503">Monooxygenase</keyword>
<dbReference type="PANTHER" id="PTHR24304">
    <property type="entry name" value="CYTOCHROME P450 FAMILY 7"/>
    <property type="match status" value="1"/>
</dbReference>
<name>A0A9N9ZJZ0_9HYPO</name>
<dbReference type="GO" id="GO:0004497">
    <property type="term" value="F:monooxygenase activity"/>
    <property type="evidence" value="ECO:0007669"/>
    <property type="project" value="UniProtKB-KW"/>
</dbReference>
<dbReference type="InterPro" id="IPR050529">
    <property type="entry name" value="CYP450_sterol_14alpha_dmase"/>
</dbReference>
<evidence type="ECO:0000256" key="7">
    <source>
        <dbReference type="PIRSR" id="PIRSR602403-1"/>
    </source>
</evidence>
<accession>A0A9N9ZJZ0</accession>
<dbReference type="CDD" id="cd00302">
    <property type="entry name" value="cytochrome_P450"/>
    <property type="match status" value="1"/>
</dbReference>